<feature type="domain" description="Pyridoxamine 5'-phosphate oxidase N-terminal" evidence="1">
    <location>
        <begin position="8"/>
        <end position="132"/>
    </location>
</feature>
<dbReference type="InterPro" id="IPR012349">
    <property type="entry name" value="Split_barrel_FMN-bd"/>
</dbReference>
<evidence type="ECO:0000313" key="3">
    <source>
        <dbReference type="Proteomes" id="UP000177006"/>
    </source>
</evidence>
<dbReference type="Gene3D" id="2.30.110.10">
    <property type="entry name" value="Electron Transport, Fmn-binding Protein, Chain A"/>
    <property type="match status" value="1"/>
</dbReference>
<dbReference type="SUPFAM" id="SSF50475">
    <property type="entry name" value="FMN-binding split barrel"/>
    <property type="match status" value="1"/>
</dbReference>
<dbReference type="InterPro" id="IPR011576">
    <property type="entry name" value="Pyridox_Oxase_N"/>
</dbReference>
<reference evidence="2 3" key="1">
    <citation type="journal article" date="2016" name="Nat. Commun.">
        <title>Thousands of microbial genomes shed light on interconnected biogeochemical processes in an aquifer system.</title>
        <authorList>
            <person name="Anantharaman K."/>
            <person name="Brown C.T."/>
            <person name="Hug L.A."/>
            <person name="Sharon I."/>
            <person name="Castelle C.J."/>
            <person name="Probst A.J."/>
            <person name="Thomas B.C."/>
            <person name="Singh A."/>
            <person name="Wilkins M.J."/>
            <person name="Karaoz U."/>
            <person name="Brodie E.L."/>
            <person name="Williams K.H."/>
            <person name="Hubbard S.S."/>
            <person name="Banfield J.F."/>
        </authorList>
    </citation>
    <scope>NUCLEOTIDE SEQUENCE [LARGE SCALE GENOMIC DNA]</scope>
</reference>
<proteinExistence type="predicted"/>
<dbReference type="EMBL" id="MEZK01000013">
    <property type="protein sequence ID" value="OGD63036.1"/>
    <property type="molecule type" value="Genomic_DNA"/>
</dbReference>
<dbReference type="Pfam" id="PF01243">
    <property type="entry name" value="PNPOx_N"/>
    <property type="match status" value="1"/>
</dbReference>
<name>A0A1F5E6V3_9BACT</name>
<evidence type="ECO:0000259" key="1">
    <source>
        <dbReference type="Pfam" id="PF01243"/>
    </source>
</evidence>
<accession>A0A1F5E6V3</accession>
<dbReference type="AlphaFoldDB" id="A0A1F5E6V3"/>
<gene>
    <name evidence="2" type="ORF">A2160_05320</name>
</gene>
<comment type="caution">
    <text evidence="2">The sequence shown here is derived from an EMBL/GenBank/DDBJ whole genome shotgun (WGS) entry which is preliminary data.</text>
</comment>
<sequence>MTEQKLHKLARKIIKRNIYMTLATADRRPWASPVFYGTDGQLNFYYASLKDAVHSRNIAKNGQVAFAIFDSHQKEGTGNGVQGYGQAKQLRGLEVLRALRWYHTSFFPHNLETFRKVGYYRLYKITPQEFYVLDPDAKVDKRVAVKLN</sequence>
<evidence type="ECO:0000313" key="2">
    <source>
        <dbReference type="EMBL" id="OGD63036.1"/>
    </source>
</evidence>
<organism evidence="2 3">
    <name type="scientific">Candidatus Beckwithbacteria bacterium RBG_13_42_9</name>
    <dbReference type="NCBI Taxonomy" id="1797457"/>
    <lineage>
        <taxon>Bacteria</taxon>
        <taxon>Candidatus Beckwithiibacteriota</taxon>
    </lineage>
</organism>
<protein>
    <recommendedName>
        <fullName evidence="1">Pyridoxamine 5'-phosphate oxidase N-terminal domain-containing protein</fullName>
    </recommendedName>
</protein>
<dbReference type="Proteomes" id="UP000177006">
    <property type="component" value="Unassembled WGS sequence"/>
</dbReference>